<feature type="non-terminal residue" evidence="1">
    <location>
        <position position="86"/>
    </location>
</feature>
<accession>A0A9W4SH75</accession>
<gene>
    <name evidence="1" type="ORF">FWILDA_LOCUS3552</name>
</gene>
<dbReference type="EMBL" id="CAMKVN010000479">
    <property type="protein sequence ID" value="CAI2168377.1"/>
    <property type="molecule type" value="Genomic_DNA"/>
</dbReference>
<evidence type="ECO:0000313" key="1">
    <source>
        <dbReference type="EMBL" id="CAI2168377.1"/>
    </source>
</evidence>
<keyword evidence="2" id="KW-1185">Reference proteome</keyword>
<reference evidence="1" key="1">
    <citation type="submission" date="2022-08" db="EMBL/GenBank/DDBJ databases">
        <authorList>
            <person name="Kallberg Y."/>
            <person name="Tangrot J."/>
            <person name="Rosling A."/>
        </authorList>
    </citation>
    <scope>NUCLEOTIDE SEQUENCE</scope>
    <source>
        <strain evidence="1">Wild A</strain>
    </source>
</reference>
<organism evidence="1 2">
    <name type="scientific">Funneliformis geosporum</name>
    <dbReference type="NCBI Taxonomy" id="1117311"/>
    <lineage>
        <taxon>Eukaryota</taxon>
        <taxon>Fungi</taxon>
        <taxon>Fungi incertae sedis</taxon>
        <taxon>Mucoromycota</taxon>
        <taxon>Glomeromycotina</taxon>
        <taxon>Glomeromycetes</taxon>
        <taxon>Glomerales</taxon>
        <taxon>Glomeraceae</taxon>
        <taxon>Funneliformis</taxon>
    </lineage>
</organism>
<protein>
    <submittedName>
        <fullName evidence="1">20034_t:CDS:1</fullName>
    </submittedName>
</protein>
<evidence type="ECO:0000313" key="2">
    <source>
        <dbReference type="Proteomes" id="UP001153678"/>
    </source>
</evidence>
<dbReference type="Proteomes" id="UP001153678">
    <property type="component" value="Unassembled WGS sequence"/>
</dbReference>
<sequence length="86" mass="10050">MLEQIESVDGVDRGEEKCEEIIFFIFIPSPPYESIESPPFYENVILEIMMLEQIVSVDRKSPSFYDDVILEMRMLKQIESVNGEDE</sequence>
<name>A0A9W4SH75_9GLOM</name>
<comment type="caution">
    <text evidence="1">The sequence shown here is derived from an EMBL/GenBank/DDBJ whole genome shotgun (WGS) entry which is preliminary data.</text>
</comment>
<proteinExistence type="predicted"/>
<dbReference type="AlphaFoldDB" id="A0A9W4SH75"/>